<gene>
    <name evidence="1" type="ORF">GVO57_11305</name>
</gene>
<protein>
    <submittedName>
        <fullName evidence="1">Vgr related protein</fullName>
    </submittedName>
</protein>
<dbReference type="AlphaFoldDB" id="A0A7Z2NXF2"/>
<sequence length="166" mass="18655">MIRAALIRRAQAGGRPLTGGEIDLGRSVFGDAVDYAAIRIHRRCWWPLQPRRVVMAPDGAIWFHPESPAYHADFSAAPRAAQGLFIHEMVHVWQHQTGLFLPWRRHPFCRYTYRLEPGRPFARYGIEQQAEIVRHAFLAAGSWPSGEDGGDAMRLAALLPFGTLSG</sequence>
<evidence type="ECO:0000313" key="1">
    <source>
        <dbReference type="EMBL" id="QHL91292.1"/>
    </source>
</evidence>
<proteinExistence type="predicted"/>
<organism evidence="1 2">
    <name type="scientific">Sphingomonas changnyeongensis</name>
    <dbReference type="NCBI Taxonomy" id="2698679"/>
    <lineage>
        <taxon>Bacteria</taxon>
        <taxon>Pseudomonadati</taxon>
        <taxon>Pseudomonadota</taxon>
        <taxon>Alphaproteobacteria</taxon>
        <taxon>Sphingomonadales</taxon>
        <taxon>Sphingomonadaceae</taxon>
        <taxon>Sphingomonas</taxon>
    </lineage>
</organism>
<dbReference type="RefSeq" id="WP_160593222.1">
    <property type="nucleotide sequence ID" value="NZ_CP047895.1"/>
</dbReference>
<dbReference type="EMBL" id="CP047895">
    <property type="protein sequence ID" value="QHL91292.1"/>
    <property type="molecule type" value="Genomic_DNA"/>
</dbReference>
<evidence type="ECO:0000313" key="2">
    <source>
        <dbReference type="Proteomes" id="UP000464468"/>
    </source>
</evidence>
<name>A0A7Z2NXF2_9SPHN</name>
<accession>A0A7Z2NXF2</accession>
<dbReference type="KEGG" id="schy:GVO57_11305"/>
<dbReference type="Proteomes" id="UP000464468">
    <property type="component" value="Chromosome"/>
</dbReference>
<keyword evidence="2" id="KW-1185">Reference proteome</keyword>
<reference evidence="1 2" key="1">
    <citation type="submission" date="2020-01" db="EMBL/GenBank/DDBJ databases">
        <title>Sphingomonas sp. C33 whole genome sequece.</title>
        <authorList>
            <person name="Park C."/>
        </authorList>
    </citation>
    <scope>NUCLEOTIDE SEQUENCE [LARGE SCALE GENOMIC DNA]</scope>
    <source>
        <strain evidence="1 2">C33</strain>
    </source>
</reference>